<evidence type="ECO:0000256" key="4">
    <source>
        <dbReference type="ARBA" id="ARBA00035200"/>
    </source>
</evidence>
<evidence type="ECO:0000313" key="9">
    <source>
        <dbReference type="EMBL" id="TAJ45832.1"/>
    </source>
</evidence>
<keyword evidence="5" id="KW-0699">rRNA-binding</keyword>
<feature type="region of interest" description="Disordered" evidence="7">
    <location>
        <begin position="1"/>
        <end position="38"/>
    </location>
</feature>
<dbReference type="InterPro" id="IPR027386">
    <property type="entry name" value="Rbsml_uL15_N"/>
</dbReference>
<gene>
    <name evidence="5" type="primary">rpl15</name>
    <name evidence="9" type="ORF">CUJ86_00425</name>
</gene>
<dbReference type="RefSeq" id="WP_130645596.1">
    <property type="nucleotide sequence ID" value="NZ_PGCL01000001.1"/>
</dbReference>
<comment type="caution">
    <text evidence="9">The sequence shown here is derived from an EMBL/GenBank/DDBJ whole genome shotgun (WGS) entry which is preliminary data.</text>
</comment>
<reference evidence="9 10" key="1">
    <citation type="submission" date="2017-11" db="EMBL/GenBank/DDBJ databases">
        <title>Isolation and Characterization of Methanofollis Species from Methane Seep Offshore SW Taiwan.</title>
        <authorList>
            <person name="Teng N.-H."/>
            <person name="Lai M.-C."/>
            <person name="Chen S.-C."/>
        </authorList>
    </citation>
    <scope>NUCLEOTIDE SEQUENCE [LARGE SCALE GENOMIC DNA]</scope>
    <source>
        <strain evidence="9 10">FWC-SCC2</strain>
    </source>
</reference>
<dbReference type="Pfam" id="PF00828">
    <property type="entry name" value="Ribosomal_L27A"/>
    <property type="match status" value="1"/>
</dbReference>
<dbReference type="InterPro" id="IPR036227">
    <property type="entry name" value="Ribosomal_uL15/eL18_sf"/>
</dbReference>
<protein>
    <recommendedName>
        <fullName evidence="4 5">Large ribosomal subunit protein uL15</fullName>
    </recommendedName>
</protein>
<feature type="domain" description="Large ribosomal subunit protein uL15/eL18" evidence="8">
    <location>
        <begin position="74"/>
        <end position="138"/>
    </location>
</feature>
<dbReference type="GO" id="GO:0003735">
    <property type="term" value="F:structural constituent of ribosome"/>
    <property type="evidence" value="ECO:0007669"/>
    <property type="project" value="InterPro"/>
</dbReference>
<keyword evidence="3 5" id="KW-0687">Ribonucleoprotein</keyword>
<keyword evidence="5" id="KW-0694">RNA-binding</keyword>
<proteinExistence type="inferred from homology"/>
<feature type="compositionally biased region" description="Basic residues" evidence="7">
    <location>
        <begin position="20"/>
        <end position="38"/>
    </location>
</feature>
<dbReference type="GO" id="GO:0019843">
    <property type="term" value="F:rRNA binding"/>
    <property type="evidence" value="ECO:0007669"/>
    <property type="project" value="UniProtKB-UniRule"/>
</dbReference>
<dbReference type="GO" id="GO:0006412">
    <property type="term" value="P:translation"/>
    <property type="evidence" value="ECO:0007669"/>
    <property type="project" value="UniProtKB-UniRule"/>
</dbReference>
<dbReference type="PANTHER" id="PTHR11721">
    <property type="entry name" value="60S RIBOSOMAL PROTEIN L27A"/>
    <property type="match status" value="1"/>
</dbReference>
<keyword evidence="10" id="KW-1185">Reference proteome</keyword>
<accession>A0A483CZK2</accession>
<dbReference type="AlphaFoldDB" id="A0A483CZK2"/>
<evidence type="ECO:0000256" key="1">
    <source>
        <dbReference type="ARBA" id="ARBA00007320"/>
    </source>
</evidence>
<evidence type="ECO:0000256" key="3">
    <source>
        <dbReference type="ARBA" id="ARBA00023274"/>
    </source>
</evidence>
<dbReference type="PANTHER" id="PTHR11721:SF3">
    <property type="entry name" value="LARGE RIBOSOMAL SUBUNIT PROTEIN UL15"/>
    <property type="match status" value="1"/>
</dbReference>
<dbReference type="PROSITE" id="PS00475">
    <property type="entry name" value="RIBOSOMAL_L15"/>
    <property type="match status" value="1"/>
</dbReference>
<dbReference type="Gene3D" id="4.10.990.10">
    <property type="match status" value="1"/>
</dbReference>
<evidence type="ECO:0000259" key="8">
    <source>
        <dbReference type="Pfam" id="PF00828"/>
    </source>
</evidence>
<dbReference type="OrthoDB" id="9418at2157"/>
<sequence length="141" mass="14866">MPTNTRSKYRGSRTCGGGTHKNRRGAGNRGGRGRAGHRDHRWSHFLLAGQIHNGKNGFVSARKVKVPVLDIGEIDQIAEYLVQAGIAETEEGAILLDAADIGVEKVLGGGQVTHVLKVTAASFSAQAKEKIEAAGGQALTI</sequence>
<dbReference type="HAMAP" id="MF_01341">
    <property type="entry name" value="Ribosomal_uL15"/>
    <property type="match status" value="1"/>
</dbReference>
<evidence type="ECO:0000256" key="2">
    <source>
        <dbReference type="ARBA" id="ARBA00022980"/>
    </source>
</evidence>
<dbReference type="SUPFAM" id="SSF52080">
    <property type="entry name" value="Ribosomal proteins L15p and L18e"/>
    <property type="match status" value="1"/>
</dbReference>
<evidence type="ECO:0000256" key="7">
    <source>
        <dbReference type="SAM" id="MobiDB-lite"/>
    </source>
</evidence>
<comment type="function">
    <text evidence="5">Binds to the 23S rRNA.</text>
</comment>
<comment type="subunit">
    <text evidence="5">Part of the 50S ribosomal subunit.</text>
</comment>
<dbReference type="EMBL" id="PGCL01000001">
    <property type="protein sequence ID" value="TAJ45832.1"/>
    <property type="molecule type" value="Genomic_DNA"/>
</dbReference>
<evidence type="ECO:0000256" key="6">
    <source>
        <dbReference type="RuleBase" id="RU003888"/>
    </source>
</evidence>
<dbReference type="InterPro" id="IPR030878">
    <property type="entry name" value="Ribosomal_uL15"/>
</dbReference>
<dbReference type="GO" id="GO:0022625">
    <property type="term" value="C:cytosolic large ribosomal subunit"/>
    <property type="evidence" value="ECO:0007669"/>
    <property type="project" value="TreeGrafter"/>
</dbReference>
<dbReference type="Proteomes" id="UP000292580">
    <property type="component" value="Unassembled WGS sequence"/>
</dbReference>
<organism evidence="9 10">
    <name type="scientific">Methanofollis fontis</name>
    <dbReference type="NCBI Taxonomy" id="2052832"/>
    <lineage>
        <taxon>Archaea</taxon>
        <taxon>Methanobacteriati</taxon>
        <taxon>Methanobacteriota</taxon>
        <taxon>Stenosarchaea group</taxon>
        <taxon>Methanomicrobia</taxon>
        <taxon>Methanomicrobiales</taxon>
        <taxon>Methanomicrobiaceae</taxon>
        <taxon>Methanofollis</taxon>
    </lineage>
</organism>
<keyword evidence="2 5" id="KW-0689">Ribosomal protein</keyword>
<comment type="similarity">
    <text evidence="1 5 6">Belongs to the universal ribosomal protein uL15 family.</text>
</comment>
<dbReference type="InterPro" id="IPR021131">
    <property type="entry name" value="Ribosomal_uL15/eL18"/>
</dbReference>
<dbReference type="InterPro" id="IPR001196">
    <property type="entry name" value="Ribosomal_uL15_CS"/>
</dbReference>
<evidence type="ECO:0000256" key="5">
    <source>
        <dbReference type="HAMAP-Rule" id="MF_01341"/>
    </source>
</evidence>
<evidence type="ECO:0000313" key="10">
    <source>
        <dbReference type="Proteomes" id="UP000292580"/>
    </source>
</evidence>
<name>A0A483CZK2_9EURY</name>
<dbReference type="Gene3D" id="3.100.10.10">
    <property type="match status" value="1"/>
</dbReference>